<feature type="domain" description="Ig-like" evidence="6">
    <location>
        <begin position="71"/>
        <end position="183"/>
    </location>
</feature>
<evidence type="ECO:0000259" key="6">
    <source>
        <dbReference type="PROSITE" id="PS50835"/>
    </source>
</evidence>
<organism evidence="7 8">
    <name type="scientific">Rhinolophus ferrumequinum</name>
    <name type="common">Greater horseshoe bat</name>
    <dbReference type="NCBI Taxonomy" id="59479"/>
    <lineage>
        <taxon>Eukaryota</taxon>
        <taxon>Metazoa</taxon>
        <taxon>Chordata</taxon>
        <taxon>Craniata</taxon>
        <taxon>Vertebrata</taxon>
        <taxon>Euteleostomi</taxon>
        <taxon>Mammalia</taxon>
        <taxon>Eutheria</taxon>
        <taxon>Laurasiatheria</taxon>
        <taxon>Chiroptera</taxon>
        <taxon>Yinpterochiroptera</taxon>
        <taxon>Rhinolophoidea</taxon>
        <taxon>Rhinolophidae</taxon>
        <taxon>Rhinolophinae</taxon>
        <taxon>Rhinolophus</taxon>
    </lineage>
</organism>
<dbReference type="PANTHER" id="PTHR11860:SF49">
    <property type="entry name" value="HIGH AFFINITY IMMUNOGLOBULIN ALPHA AND IMMUNOGLOBULIN MU FC RECEPTOR"/>
    <property type="match status" value="1"/>
</dbReference>
<evidence type="ECO:0000256" key="5">
    <source>
        <dbReference type="SAM" id="Phobius"/>
    </source>
</evidence>
<dbReference type="InterPro" id="IPR013783">
    <property type="entry name" value="Ig-like_fold"/>
</dbReference>
<keyword evidence="2 5" id="KW-0812">Transmembrane</keyword>
<dbReference type="SMART" id="SM00409">
    <property type="entry name" value="IG"/>
    <property type="match status" value="1"/>
</dbReference>
<dbReference type="CDD" id="cd05716">
    <property type="entry name" value="IgV_pIgR_like"/>
    <property type="match status" value="1"/>
</dbReference>
<dbReference type="Proteomes" id="UP000585614">
    <property type="component" value="Unassembled WGS sequence"/>
</dbReference>
<evidence type="ECO:0000256" key="3">
    <source>
        <dbReference type="ARBA" id="ARBA00023136"/>
    </source>
</evidence>
<dbReference type="SUPFAM" id="SSF48726">
    <property type="entry name" value="Immunoglobulin"/>
    <property type="match status" value="1"/>
</dbReference>
<gene>
    <name evidence="7" type="ORF">mRhiFer1_005110</name>
</gene>
<dbReference type="InterPro" id="IPR007110">
    <property type="entry name" value="Ig-like_dom"/>
</dbReference>
<feature type="compositionally biased region" description="Low complexity" evidence="4">
    <location>
        <begin position="253"/>
        <end position="264"/>
    </location>
</feature>
<proteinExistence type="predicted"/>
<name>A0A7J7SWR6_RHIFE</name>
<keyword evidence="5" id="KW-1133">Transmembrane helix</keyword>
<evidence type="ECO:0000256" key="4">
    <source>
        <dbReference type="SAM" id="MobiDB-lite"/>
    </source>
</evidence>
<reference evidence="7 8" key="1">
    <citation type="journal article" date="2020" name="Nature">
        <title>Six reference-quality genomes reveal evolution of bat adaptations.</title>
        <authorList>
            <person name="Jebb D."/>
            <person name="Huang Z."/>
            <person name="Pippel M."/>
            <person name="Hughes G.M."/>
            <person name="Lavrichenko K."/>
            <person name="Devanna P."/>
            <person name="Winkler S."/>
            <person name="Jermiin L.S."/>
            <person name="Skirmuntt E.C."/>
            <person name="Katzourakis A."/>
            <person name="Burkitt-Gray L."/>
            <person name="Ray D.A."/>
            <person name="Sullivan K.A.M."/>
            <person name="Roscito J.G."/>
            <person name="Kirilenko B.M."/>
            <person name="Davalos L.M."/>
            <person name="Corthals A.P."/>
            <person name="Power M.L."/>
            <person name="Jones G."/>
            <person name="Ransome R.D."/>
            <person name="Dechmann D.K.N."/>
            <person name="Locatelli A.G."/>
            <person name="Puechmaille S.J."/>
            <person name="Fedrigo O."/>
            <person name="Jarvis E.D."/>
            <person name="Hiller M."/>
            <person name="Vernes S.C."/>
            <person name="Myers E.W."/>
            <person name="Teeling E.C."/>
        </authorList>
    </citation>
    <scope>NUCLEOTIDE SEQUENCE [LARGE SCALE GENOMIC DNA]</scope>
    <source>
        <strain evidence="7">MRhiFer1</strain>
        <tissue evidence="7">Lung</tissue>
    </source>
</reference>
<evidence type="ECO:0000256" key="2">
    <source>
        <dbReference type="ARBA" id="ARBA00022692"/>
    </source>
</evidence>
<accession>A0A7J7SWR6</accession>
<dbReference type="PANTHER" id="PTHR11860">
    <property type="entry name" value="POLYMERIC-IMMUNOGLOBULIN RECEPTOR"/>
    <property type="match status" value="1"/>
</dbReference>
<feature type="compositionally biased region" description="Polar residues" evidence="4">
    <location>
        <begin position="217"/>
        <end position="228"/>
    </location>
</feature>
<protein>
    <submittedName>
        <fullName evidence="7">Fc of IgA and IgM receptor</fullName>
    </submittedName>
</protein>
<keyword evidence="7" id="KW-0675">Receptor</keyword>
<evidence type="ECO:0000313" key="8">
    <source>
        <dbReference type="Proteomes" id="UP000585614"/>
    </source>
</evidence>
<dbReference type="GO" id="GO:0004888">
    <property type="term" value="F:transmembrane signaling receptor activity"/>
    <property type="evidence" value="ECO:0007669"/>
    <property type="project" value="TreeGrafter"/>
</dbReference>
<dbReference type="InterPro" id="IPR013106">
    <property type="entry name" value="Ig_V-set"/>
</dbReference>
<dbReference type="AlphaFoldDB" id="A0A7J7SWR6"/>
<evidence type="ECO:0000256" key="1">
    <source>
        <dbReference type="ARBA" id="ARBA00004370"/>
    </source>
</evidence>
<dbReference type="Gene3D" id="2.60.40.10">
    <property type="entry name" value="Immunoglobulins"/>
    <property type="match status" value="1"/>
</dbReference>
<feature type="compositionally biased region" description="Polar residues" evidence="4">
    <location>
        <begin position="412"/>
        <end position="421"/>
    </location>
</feature>
<feature type="region of interest" description="Disordered" evidence="4">
    <location>
        <begin position="397"/>
        <end position="442"/>
    </location>
</feature>
<dbReference type="InterPro" id="IPR036179">
    <property type="entry name" value="Ig-like_dom_sf"/>
</dbReference>
<keyword evidence="3 5" id="KW-0472">Membrane</keyword>
<feature type="compositionally biased region" description="Basic and acidic residues" evidence="4">
    <location>
        <begin position="309"/>
        <end position="324"/>
    </location>
</feature>
<dbReference type="EMBL" id="JACAGC010000021">
    <property type="protein sequence ID" value="KAF6292830.1"/>
    <property type="molecule type" value="Genomic_DNA"/>
</dbReference>
<feature type="transmembrane region" description="Helical" evidence="5">
    <location>
        <begin position="447"/>
        <end position="464"/>
    </location>
</feature>
<comment type="caution">
    <text evidence="7">The sequence shown here is derived from an EMBL/GenBank/DDBJ whole genome shotgun (WGS) entry which is preliminary data.</text>
</comment>
<evidence type="ECO:0000313" key="7">
    <source>
        <dbReference type="EMBL" id="KAF6292830.1"/>
    </source>
</evidence>
<dbReference type="GO" id="GO:0005886">
    <property type="term" value="C:plasma membrane"/>
    <property type="evidence" value="ECO:0007669"/>
    <property type="project" value="TreeGrafter"/>
</dbReference>
<sequence length="524" mass="56683">MEGEVLAKPGEQKVVSQRAGWKMPILFILCLLPDSALASPYRNPHLRWLWAGCLPSRTYFWVKEMLKLPHPSAATNTLKGPRMVSGEPGDTVTIQCHYTPSSINRHQRKYWCRISPLTWLCHTIVSTNHYTHLRYRDRVALTDFSQSGLFVVRLSQLSPDDVGSYRCGIGNTNNMLFFSMKLNVSAGPHSTVPRVTPAAGELFSGAFGTASSAANSWTPGPTQTAEGQSTGGDRVALTPGASKRTASAKGRQTPGTTGTVAAGTFSQVETSTWATVPSPESLTSTIRGVSNTTEGVWMRGTKSSVANRASEEGRETTTTEAARPREEAERAKIALDADWMVIGTIRLSTSLSGKQVWETLQEARLVSKPQALGSIEETTPAVGVWVLGPTSIEMASAEGSTAGDTPAGDSDPQATSSQNLTAGPLKPVGKESSMKSASPGKKNISRIQTPVSMVLFSLVALVLLQRKLRRKRTSQETEKAAGVTLIQMTHFQPDQLPRVERKILQDDCPPIQATMTVPEWDPEP</sequence>
<dbReference type="Pfam" id="PF07686">
    <property type="entry name" value="V-set"/>
    <property type="match status" value="1"/>
</dbReference>
<dbReference type="InterPro" id="IPR050671">
    <property type="entry name" value="CD300_family_receptors"/>
</dbReference>
<comment type="subcellular location">
    <subcellularLocation>
        <location evidence="1">Membrane</location>
    </subcellularLocation>
</comment>
<feature type="region of interest" description="Disordered" evidence="4">
    <location>
        <begin position="303"/>
        <end position="324"/>
    </location>
</feature>
<dbReference type="InterPro" id="IPR003599">
    <property type="entry name" value="Ig_sub"/>
</dbReference>
<feature type="region of interest" description="Disordered" evidence="4">
    <location>
        <begin position="213"/>
        <end position="264"/>
    </location>
</feature>
<dbReference type="PROSITE" id="PS50835">
    <property type="entry name" value="IG_LIKE"/>
    <property type="match status" value="1"/>
</dbReference>